<gene>
    <name evidence="7" type="ORF">BFC17_11345</name>
</gene>
<protein>
    <recommendedName>
        <fullName evidence="6">TonB C-terminal domain-containing protein</fullName>
    </recommendedName>
</protein>
<dbReference type="OrthoDB" id="6335014at2"/>
<dbReference type="PROSITE" id="PS51257">
    <property type="entry name" value="PROKAR_LIPOPROTEIN"/>
    <property type="match status" value="1"/>
</dbReference>
<feature type="chain" id="PRO_5009214378" description="TonB C-terminal domain-containing protein" evidence="5">
    <location>
        <begin position="23"/>
        <end position="165"/>
    </location>
</feature>
<evidence type="ECO:0000313" key="7">
    <source>
        <dbReference type="EMBL" id="OFI35864.1"/>
    </source>
</evidence>
<dbReference type="Gene3D" id="3.30.1150.10">
    <property type="match status" value="1"/>
</dbReference>
<evidence type="ECO:0000313" key="8">
    <source>
        <dbReference type="Proteomes" id="UP000176037"/>
    </source>
</evidence>
<dbReference type="Pfam" id="PF03544">
    <property type="entry name" value="TonB_C"/>
    <property type="match status" value="1"/>
</dbReference>
<accession>A0A1E8FIX1</accession>
<evidence type="ECO:0000256" key="4">
    <source>
        <dbReference type="ARBA" id="ARBA00023136"/>
    </source>
</evidence>
<organism evidence="7 8">
    <name type="scientific">Alteromonas lipolytica</name>
    <dbReference type="NCBI Taxonomy" id="1856405"/>
    <lineage>
        <taxon>Bacteria</taxon>
        <taxon>Pseudomonadati</taxon>
        <taxon>Pseudomonadota</taxon>
        <taxon>Gammaproteobacteria</taxon>
        <taxon>Alteromonadales</taxon>
        <taxon>Alteromonadaceae</taxon>
        <taxon>Alteromonas/Salinimonas group</taxon>
        <taxon>Alteromonas</taxon>
    </lineage>
</organism>
<proteinExistence type="predicted"/>
<comment type="caution">
    <text evidence="7">The sequence shown here is derived from an EMBL/GenBank/DDBJ whole genome shotgun (WGS) entry which is preliminary data.</text>
</comment>
<sequence>MKYPLLAAVLPGLLLACSTNQSTDKTVKSNYSDLPISADELTRPQWQTLSRFPPRYPKKEAMARNSGCATVEYVITANNMVTGVHVIESSSTYFAKEAQQVVNKWDWAALPTTILEKPVKTQTRFEFCLENGSGNCAMDKLQAKQQCPGSDVIASVGSVVRKRDL</sequence>
<evidence type="ECO:0000256" key="5">
    <source>
        <dbReference type="SAM" id="SignalP"/>
    </source>
</evidence>
<dbReference type="NCBIfam" id="TIGR01352">
    <property type="entry name" value="tonB_Cterm"/>
    <property type="match status" value="1"/>
</dbReference>
<evidence type="ECO:0000256" key="2">
    <source>
        <dbReference type="ARBA" id="ARBA00022692"/>
    </source>
</evidence>
<keyword evidence="8" id="KW-1185">Reference proteome</keyword>
<keyword evidence="3" id="KW-1133">Transmembrane helix</keyword>
<dbReference type="AlphaFoldDB" id="A0A1E8FIX1"/>
<dbReference type="GO" id="GO:0016020">
    <property type="term" value="C:membrane"/>
    <property type="evidence" value="ECO:0007669"/>
    <property type="project" value="UniProtKB-SubCell"/>
</dbReference>
<keyword evidence="5" id="KW-0732">Signal</keyword>
<feature type="domain" description="TonB C-terminal" evidence="6">
    <location>
        <begin position="54"/>
        <end position="127"/>
    </location>
</feature>
<dbReference type="RefSeq" id="WP_070175104.1">
    <property type="nucleotide sequence ID" value="NZ_BMJR01000008.1"/>
</dbReference>
<evidence type="ECO:0000256" key="3">
    <source>
        <dbReference type="ARBA" id="ARBA00022989"/>
    </source>
</evidence>
<name>A0A1E8FIX1_9ALTE</name>
<comment type="subcellular location">
    <subcellularLocation>
        <location evidence="1">Membrane</location>
        <topology evidence="1">Single-pass membrane protein</topology>
    </subcellularLocation>
</comment>
<dbReference type="STRING" id="1856405.BFC17_11345"/>
<reference evidence="7 8" key="1">
    <citation type="submission" date="2016-09" db="EMBL/GenBank/DDBJ databases">
        <title>Alteromonas lipolytica, a new species isolated from sea water.</title>
        <authorList>
            <person name="Wu Y.-H."/>
            <person name="Cheng H."/>
            <person name="Xu X.-W."/>
        </authorList>
    </citation>
    <scope>NUCLEOTIDE SEQUENCE [LARGE SCALE GENOMIC DNA]</scope>
    <source>
        <strain evidence="7 8">JW12</strain>
    </source>
</reference>
<dbReference type="GO" id="GO:0055085">
    <property type="term" value="P:transmembrane transport"/>
    <property type="evidence" value="ECO:0007669"/>
    <property type="project" value="InterPro"/>
</dbReference>
<dbReference type="InterPro" id="IPR006260">
    <property type="entry name" value="TonB/TolA_C"/>
</dbReference>
<keyword evidence="2" id="KW-0812">Transmembrane</keyword>
<keyword evidence="4" id="KW-0472">Membrane</keyword>
<dbReference type="Proteomes" id="UP000176037">
    <property type="component" value="Unassembled WGS sequence"/>
</dbReference>
<evidence type="ECO:0000256" key="1">
    <source>
        <dbReference type="ARBA" id="ARBA00004167"/>
    </source>
</evidence>
<dbReference type="EMBL" id="MJIC01000006">
    <property type="protein sequence ID" value="OFI35864.1"/>
    <property type="molecule type" value="Genomic_DNA"/>
</dbReference>
<dbReference type="InterPro" id="IPR037682">
    <property type="entry name" value="TonB_C"/>
</dbReference>
<evidence type="ECO:0000259" key="6">
    <source>
        <dbReference type="Pfam" id="PF03544"/>
    </source>
</evidence>
<feature type="signal peptide" evidence="5">
    <location>
        <begin position="1"/>
        <end position="22"/>
    </location>
</feature>
<dbReference type="SUPFAM" id="SSF74653">
    <property type="entry name" value="TolA/TonB C-terminal domain"/>
    <property type="match status" value="1"/>
</dbReference>